<dbReference type="Pfam" id="PF07912">
    <property type="entry name" value="ERp29_N"/>
    <property type="match status" value="1"/>
</dbReference>
<dbReference type="FunFam" id="3.40.30.10:FF:000133">
    <property type="entry name" value="Endoplasmic reticulum resident protein 29"/>
    <property type="match status" value="1"/>
</dbReference>
<comment type="caution">
    <text evidence="4">The sequence shown here is derived from an EMBL/GenBank/DDBJ whole genome shotgun (WGS) entry which is preliminary data.</text>
</comment>
<protein>
    <recommendedName>
        <fullName evidence="3">ERp29 N-terminal domain-containing protein</fullName>
    </recommendedName>
</protein>
<dbReference type="EMBL" id="JANEYF010000215">
    <property type="protein sequence ID" value="KAJ8971394.1"/>
    <property type="molecule type" value="Genomic_DNA"/>
</dbReference>
<dbReference type="SUPFAM" id="SSF52833">
    <property type="entry name" value="Thioredoxin-like"/>
    <property type="match status" value="1"/>
</dbReference>
<feature type="domain" description="ERp29 N-terminal" evidence="3">
    <location>
        <begin position="17"/>
        <end position="140"/>
    </location>
</feature>
<gene>
    <name evidence="4" type="ORF">NQ314_000727</name>
</gene>
<dbReference type="PANTHER" id="PTHR12211">
    <property type="entry name" value="ENDOPLASMIC RETICULUM PROTEIN ERP29"/>
    <property type="match status" value="1"/>
</dbReference>
<proteinExistence type="predicted"/>
<evidence type="ECO:0000313" key="5">
    <source>
        <dbReference type="Proteomes" id="UP001162156"/>
    </source>
</evidence>
<organism evidence="4 5">
    <name type="scientific">Rhamnusium bicolor</name>
    <dbReference type="NCBI Taxonomy" id="1586634"/>
    <lineage>
        <taxon>Eukaryota</taxon>
        <taxon>Metazoa</taxon>
        <taxon>Ecdysozoa</taxon>
        <taxon>Arthropoda</taxon>
        <taxon>Hexapoda</taxon>
        <taxon>Insecta</taxon>
        <taxon>Pterygota</taxon>
        <taxon>Neoptera</taxon>
        <taxon>Endopterygota</taxon>
        <taxon>Coleoptera</taxon>
        <taxon>Polyphaga</taxon>
        <taxon>Cucujiformia</taxon>
        <taxon>Chrysomeloidea</taxon>
        <taxon>Cerambycidae</taxon>
        <taxon>Lepturinae</taxon>
        <taxon>Rhagiini</taxon>
        <taxon>Rhamnusium</taxon>
    </lineage>
</organism>
<keyword evidence="2" id="KW-0732">Signal</keyword>
<reference evidence="4" key="1">
    <citation type="journal article" date="2023" name="Insect Mol. Biol.">
        <title>Genome sequencing provides insights into the evolution of gene families encoding plant cell wall-degrading enzymes in longhorned beetles.</title>
        <authorList>
            <person name="Shin N.R."/>
            <person name="Okamura Y."/>
            <person name="Kirsch R."/>
            <person name="Pauchet Y."/>
        </authorList>
    </citation>
    <scope>NUCLEOTIDE SEQUENCE</scope>
    <source>
        <strain evidence="4">RBIC_L_NR</strain>
    </source>
</reference>
<sequence>MAVSFILGVFTIVDANTCKGCVNIDEYNFDKIIPRFEVVLLKFDVAYPYGEKHDLFSNVASEIIDNKNIIFGQVGVKDYGEKENQEFSKKYGILSKEDLPALKLFVQGEDEPFSFEKNMPWNDENIKKFIRDHTSIYLGLSGCLEAFDKLAIKFTSSNDKEAILKETEQEAKKLSNEVS</sequence>
<keyword evidence="5" id="KW-1185">Reference proteome</keyword>
<feature type="signal peptide" evidence="2">
    <location>
        <begin position="1"/>
        <end position="15"/>
    </location>
</feature>
<dbReference type="GO" id="GO:0009306">
    <property type="term" value="P:protein secretion"/>
    <property type="evidence" value="ECO:0007669"/>
    <property type="project" value="InterPro"/>
</dbReference>
<evidence type="ECO:0000259" key="3">
    <source>
        <dbReference type="Pfam" id="PF07912"/>
    </source>
</evidence>
<keyword evidence="1" id="KW-0256">Endoplasmic reticulum</keyword>
<dbReference type="Gene3D" id="3.40.30.10">
    <property type="entry name" value="Glutaredoxin"/>
    <property type="match status" value="1"/>
</dbReference>
<dbReference type="InterPro" id="IPR036249">
    <property type="entry name" value="Thioredoxin-like_sf"/>
</dbReference>
<dbReference type="InterPro" id="IPR016855">
    <property type="entry name" value="ERp29"/>
</dbReference>
<dbReference type="AlphaFoldDB" id="A0AAV8ZX96"/>
<feature type="chain" id="PRO_5043776404" description="ERp29 N-terminal domain-containing protein" evidence="2">
    <location>
        <begin position="16"/>
        <end position="179"/>
    </location>
</feature>
<name>A0AAV8ZX96_9CUCU</name>
<evidence type="ECO:0000256" key="2">
    <source>
        <dbReference type="SAM" id="SignalP"/>
    </source>
</evidence>
<accession>A0AAV8ZX96</accession>
<evidence type="ECO:0000256" key="1">
    <source>
        <dbReference type="ARBA" id="ARBA00022824"/>
    </source>
</evidence>
<dbReference type="InterPro" id="IPR012883">
    <property type="entry name" value="ERp29_N"/>
</dbReference>
<evidence type="ECO:0000313" key="4">
    <source>
        <dbReference type="EMBL" id="KAJ8971394.1"/>
    </source>
</evidence>
<dbReference type="PANTHER" id="PTHR12211:SF0">
    <property type="entry name" value="ENDOPLASMIC RETICULUM RESIDENT PROTEIN 29"/>
    <property type="match status" value="1"/>
</dbReference>
<dbReference type="Proteomes" id="UP001162156">
    <property type="component" value="Unassembled WGS sequence"/>
</dbReference>
<dbReference type="GO" id="GO:0005788">
    <property type="term" value="C:endoplasmic reticulum lumen"/>
    <property type="evidence" value="ECO:0007669"/>
    <property type="project" value="InterPro"/>
</dbReference>